<reference evidence="1" key="1">
    <citation type="submission" date="2021-01" db="EMBL/GenBank/DDBJ databases">
        <authorList>
            <consortium name="Aspergillus puulaauensis MK2 genome sequencing consortium"/>
            <person name="Kazuki M."/>
            <person name="Futagami T."/>
        </authorList>
    </citation>
    <scope>NUCLEOTIDE SEQUENCE</scope>
    <source>
        <strain evidence="1">MK2</strain>
    </source>
</reference>
<evidence type="ECO:0000313" key="2">
    <source>
        <dbReference type="Proteomes" id="UP000654913"/>
    </source>
</evidence>
<evidence type="ECO:0000313" key="1">
    <source>
        <dbReference type="EMBL" id="BCS20419.1"/>
    </source>
</evidence>
<dbReference type="EMBL" id="AP024444">
    <property type="protein sequence ID" value="BCS20419.1"/>
    <property type="molecule type" value="Genomic_DNA"/>
</dbReference>
<proteinExistence type="predicted"/>
<reference evidence="1" key="2">
    <citation type="submission" date="2021-02" db="EMBL/GenBank/DDBJ databases">
        <title>Aspergillus puulaauensis MK2 genome sequence.</title>
        <authorList>
            <person name="Futagami T."/>
            <person name="Mori K."/>
            <person name="Kadooka C."/>
            <person name="Tanaka T."/>
        </authorList>
    </citation>
    <scope>NUCLEOTIDE SEQUENCE</scope>
    <source>
        <strain evidence="1">MK2</strain>
    </source>
</reference>
<name>A0A7R7XFP7_9EURO</name>
<dbReference type="Proteomes" id="UP000654913">
    <property type="component" value="Chromosome 2"/>
</dbReference>
<dbReference type="RefSeq" id="XP_041552613.1">
    <property type="nucleotide sequence ID" value="XM_041699538.1"/>
</dbReference>
<dbReference type="KEGG" id="apuu:APUU_20851A"/>
<sequence>MARRSRFPFYLPSFQNIVVFSTSHASGHFKTRPVSFTFYFPSFCLVLNGVYQRLEDEPCREVVWGFVANVLLVSTIFLAHKSFPPVLPQHRESHAMSPNSLLSNNATKYALLITQSYPGDADADTVASSHCPCHINLSQLPACATPTPRSINTKDSSCMLKVHQTEIVYRRSQAPTACDTSR</sequence>
<dbReference type="AlphaFoldDB" id="A0A7R7XFP7"/>
<organism evidence="1 2">
    <name type="scientific">Aspergillus puulaauensis</name>
    <dbReference type="NCBI Taxonomy" id="1220207"/>
    <lineage>
        <taxon>Eukaryota</taxon>
        <taxon>Fungi</taxon>
        <taxon>Dikarya</taxon>
        <taxon>Ascomycota</taxon>
        <taxon>Pezizomycotina</taxon>
        <taxon>Eurotiomycetes</taxon>
        <taxon>Eurotiomycetidae</taxon>
        <taxon>Eurotiales</taxon>
        <taxon>Aspergillaceae</taxon>
        <taxon>Aspergillus</taxon>
    </lineage>
</organism>
<protein>
    <submittedName>
        <fullName evidence="1">Uncharacterized protein</fullName>
    </submittedName>
</protein>
<dbReference type="GeneID" id="64970424"/>
<accession>A0A7R7XFP7</accession>
<gene>
    <name evidence="1" type="ORF">APUU_20851A</name>
</gene>
<keyword evidence="2" id="KW-1185">Reference proteome</keyword>